<dbReference type="Gene3D" id="1.10.357.10">
    <property type="entry name" value="Tetracycline Repressor, domain 2"/>
    <property type="match status" value="1"/>
</dbReference>
<dbReference type="InterPro" id="IPR050109">
    <property type="entry name" value="HTH-type_TetR-like_transc_reg"/>
</dbReference>
<reference evidence="3 4" key="1">
    <citation type="submission" date="2023-10" db="EMBL/GenBank/DDBJ databases">
        <title>Development of a sustainable strategy for remediation of hydrocarbon-contaminated territories based on the waste exchange concept.</title>
        <authorList>
            <person name="Krivoruchko A."/>
        </authorList>
    </citation>
    <scope>NUCLEOTIDE SEQUENCE [LARGE SCALE GENOMIC DNA]</scope>
    <source>
        <strain evidence="3 4">IEGM 1203</strain>
    </source>
</reference>
<keyword evidence="4" id="KW-1185">Reference proteome</keyword>
<evidence type="ECO:0000259" key="2">
    <source>
        <dbReference type="Pfam" id="PF00440"/>
    </source>
</evidence>
<proteinExistence type="predicted"/>
<gene>
    <name evidence="3" type="ORF">R3Q16_14330</name>
</gene>
<comment type="caution">
    <text evidence="3">The sequence shown here is derived from an EMBL/GenBank/DDBJ whole genome shotgun (WGS) entry which is preliminary data.</text>
</comment>
<dbReference type="Pfam" id="PF00440">
    <property type="entry name" value="TetR_N"/>
    <property type="match status" value="1"/>
</dbReference>
<protein>
    <submittedName>
        <fullName evidence="3">TetR family transcriptional regulator</fullName>
    </submittedName>
</protein>
<accession>A0ABU4BUS9</accession>
<dbReference type="Proteomes" id="UP001185927">
    <property type="component" value="Unassembled WGS sequence"/>
</dbReference>
<feature type="domain" description="HTH tetR-type" evidence="2">
    <location>
        <begin position="11"/>
        <end position="57"/>
    </location>
</feature>
<organism evidence="3 4">
    <name type="scientific">Rhodococcus globerulus</name>
    <dbReference type="NCBI Taxonomy" id="33008"/>
    <lineage>
        <taxon>Bacteria</taxon>
        <taxon>Bacillati</taxon>
        <taxon>Actinomycetota</taxon>
        <taxon>Actinomycetes</taxon>
        <taxon>Mycobacteriales</taxon>
        <taxon>Nocardiaceae</taxon>
        <taxon>Rhodococcus</taxon>
    </lineage>
</organism>
<dbReference type="EMBL" id="JAWLKB010000005">
    <property type="protein sequence ID" value="MDV6267788.1"/>
    <property type="molecule type" value="Genomic_DNA"/>
</dbReference>
<evidence type="ECO:0000313" key="4">
    <source>
        <dbReference type="Proteomes" id="UP001185927"/>
    </source>
</evidence>
<dbReference type="PANTHER" id="PTHR30055">
    <property type="entry name" value="HTH-TYPE TRANSCRIPTIONAL REGULATOR RUTR"/>
    <property type="match status" value="1"/>
</dbReference>
<evidence type="ECO:0000256" key="1">
    <source>
        <dbReference type="ARBA" id="ARBA00023125"/>
    </source>
</evidence>
<dbReference type="RefSeq" id="WP_239654673.1">
    <property type="nucleotide sequence ID" value="NZ_JAWLKB010000005.1"/>
</dbReference>
<dbReference type="SUPFAM" id="SSF46689">
    <property type="entry name" value="Homeodomain-like"/>
    <property type="match status" value="1"/>
</dbReference>
<keyword evidence="1" id="KW-0238">DNA-binding</keyword>
<sequence>MTKTDARTAMIDAAERLVAERGLAALTLRDVQIEAGQANKSAAQYHFGSREGLLSAVIESRMKPAAERRHDLLNAIDVAQQPPTMRQLVEASVLPLAEQTIEREHSLYARFLVQSIFDPGMSTVIRDHLQAATFRDVQQRIASASELPADIADLRAGTLSVLAIVTFATWEGRVHSPAQAKLIVADLIESCLGALNAPAPQP</sequence>
<dbReference type="PANTHER" id="PTHR30055:SF235">
    <property type="entry name" value="TRANSCRIPTIONAL REGULATORY PROTEIN"/>
    <property type="match status" value="1"/>
</dbReference>
<dbReference type="InterPro" id="IPR009057">
    <property type="entry name" value="Homeodomain-like_sf"/>
</dbReference>
<evidence type="ECO:0000313" key="3">
    <source>
        <dbReference type="EMBL" id="MDV6267788.1"/>
    </source>
</evidence>
<dbReference type="InterPro" id="IPR001647">
    <property type="entry name" value="HTH_TetR"/>
</dbReference>
<name>A0ABU4BUS9_RHOGO</name>